<dbReference type="AlphaFoldDB" id="A0A1W0WWA0"/>
<evidence type="ECO:0000313" key="1">
    <source>
        <dbReference type="EMBL" id="OQV19475.1"/>
    </source>
</evidence>
<accession>A0A1W0WWA0</accession>
<protein>
    <submittedName>
        <fullName evidence="1">Uncharacterized protein</fullName>
    </submittedName>
</protein>
<proteinExistence type="predicted"/>
<dbReference type="EMBL" id="MTYJ01000038">
    <property type="protein sequence ID" value="OQV19475.1"/>
    <property type="molecule type" value="Genomic_DNA"/>
</dbReference>
<reference evidence="2" key="1">
    <citation type="submission" date="2017-01" db="EMBL/GenBank/DDBJ databases">
        <title>Comparative genomics of anhydrobiosis in the tardigrade Hypsibius dujardini.</title>
        <authorList>
            <person name="Yoshida Y."/>
            <person name="Koutsovoulos G."/>
            <person name="Laetsch D."/>
            <person name="Stevens L."/>
            <person name="Kumar S."/>
            <person name="Horikawa D."/>
            <person name="Ishino K."/>
            <person name="Komine S."/>
            <person name="Tomita M."/>
            <person name="Blaxter M."/>
            <person name="Arakawa K."/>
        </authorList>
    </citation>
    <scope>NUCLEOTIDE SEQUENCE [LARGE SCALE GENOMIC DNA]</scope>
    <source>
        <strain evidence="2">Z151</strain>
    </source>
</reference>
<comment type="caution">
    <text evidence="1">The sequence shown here is derived from an EMBL/GenBank/DDBJ whole genome shotgun (WGS) entry which is preliminary data.</text>
</comment>
<keyword evidence="2" id="KW-1185">Reference proteome</keyword>
<dbReference type="Proteomes" id="UP000192578">
    <property type="component" value="Unassembled WGS sequence"/>
</dbReference>
<gene>
    <name evidence="1" type="ORF">BV898_06466</name>
</gene>
<sequence length="95" mass="10707">MRGGKTCGGSFCPGLAKVVKSQKGFMPRDRAVRGVYLDTRLTRLVWLSFDYHRSRVADAGVDEICSEPDSCNIAVLQVTGLNKGQFYRDLEQWMF</sequence>
<evidence type="ECO:0000313" key="2">
    <source>
        <dbReference type="Proteomes" id="UP000192578"/>
    </source>
</evidence>
<name>A0A1W0WWA0_HYPEX</name>
<organism evidence="1 2">
    <name type="scientific">Hypsibius exemplaris</name>
    <name type="common">Freshwater tardigrade</name>
    <dbReference type="NCBI Taxonomy" id="2072580"/>
    <lineage>
        <taxon>Eukaryota</taxon>
        <taxon>Metazoa</taxon>
        <taxon>Ecdysozoa</taxon>
        <taxon>Tardigrada</taxon>
        <taxon>Eutardigrada</taxon>
        <taxon>Parachela</taxon>
        <taxon>Hypsibioidea</taxon>
        <taxon>Hypsibiidae</taxon>
        <taxon>Hypsibius</taxon>
    </lineage>
</organism>